<feature type="compositionally biased region" description="Polar residues" evidence="2">
    <location>
        <begin position="363"/>
        <end position="382"/>
    </location>
</feature>
<dbReference type="OrthoDB" id="373008at2759"/>
<feature type="region of interest" description="Disordered" evidence="2">
    <location>
        <begin position="192"/>
        <end position="221"/>
    </location>
</feature>
<dbReference type="VEuPathDB" id="PlasmoDB:PCHAS_0819900"/>
<keyword evidence="4" id="KW-1185">Reference proteome</keyword>
<evidence type="ECO:0000256" key="1">
    <source>
        <dbReference type="SAM" id="Coils"/>
    </source>
</evidence>
<feature type="coiled-coil region" evidence="1">
    <location>
        <begin position="387"/>
        <end position="421"/>
    </location>
</feature>
<feature type="compositionally biased region" description="Low complexity" evidence="2">
    <location>
        <begin position="71"/>
        <end position="96"/>
    </location>
</feature>
<dbReference type="Proteomes" id="UP000071118">
    <property type="component" value="Chromosome 8"/>
</dbReference>
<proteinExistence type="predicted"/>
<dbReference type="GeneID" id="3492631"/>
<protein>
    <submittedName>
        <fullName evidence="3">Uncharacterized protein</fullName>
    </submittedName>
</protein>
<gene>
    <name evidence="3" type="ORF">PCHAS_0819900</name>
</gene>
<feature type="compositionally biased region" description="Basic and acidic residues" evidence="2">
    <location>
        <begin position="139"/>
        <end position="169"/>
    </location>
</feature>
<organism evidence="3 4">
    <name type="scientific">Plasmodium chabaudi chabaudi</name>
    <dbReference type="NCBI Taxonomy" id="31271"/>
    <lineage>
        <taxon>Eukaryota</taxon>
        <taxon>Sar</taxon>
        <taxon>Alveolata</taxon>
        <taxon>Apicomplexa</taxon>
        <taxon>Aconoidasida</taxon>
        <taxon>Haemosporida</taxon>
        <taxon>Plasmodiidae</taxon>
        <taxon>Plasmodium</taxon>
        <taxon>Plasmodium (Vinckeia)</taxon>
    </lineage>
</organism>
<feature type="region of interest" description="Disordered" evidence="2">
    <location>
        <begin position="1"/>
        <end position="23"/>
    </location>
</feature>
<feature type="region of interest" description="Disordered" evidence="2">
    <location>
        <begin position="345"/>
        <end position="382"/>
    </location>
</feature>
<accession>A0A4V6M979</accession>
<feature type="compositionally biased region" description="Polar residues" evidence="2">
    <location>
        <begin position="14"/>
        <end position="23"/>
    </location>
</feature>
<feature type="region of interest" description="Disordered" evidence="2">
    <location>
        <begin position="119"/>
        <end position="169"/>
    </location>
</feature>
<evidence type="ECO:0000313" key="3">
    <source>
        <dbReference type="EMBL" id="VTZ68407.1"/>
    </source>
</evidence>
<sequence>MFLFKKKNIDKSKAPSTKKLSSDSIAQNGLEIKFDKKTSQDSESSSKSKKFFNIKKLKIFSRSKNHDIPKDNNTINVNNNDKNNNINNFKLTSNKNGLPIKGNATPDILHKDISVFHKSQLSKSSTKSEKSKNGSVRSESLKSESLKSESLKSESIKSESIKSESLKSESIKGENIKNEGLKSEKSGSIFSKSKSSLSLNSDKMSSLSNEKIETQTKKEGSVKLNSLASKNSIINNKELNKNEKNKNSVIMEKLTLKNIFKSPFNNTNKKTPEINNINEIPDLKEKFNHAKSIFDKKIASKKSINSLCSKNSDDPSEKNTLNKIEIFNLVNQKKNVKNKNFFMKKKPNINKTDPKSILKKKSSNTTNLLNREPSVSNTQPPASTVMASEIKEKKHDLVERANKIENNQLKMSNDLNNARDDLYIGHINTNHIVNKQILFNVDPPFLFTENSFALCPIMPIGDVIEMIHSICENNKDESFKKLNDCKENNQKISSTLMLALGALDGEDDSVISNLNKRTELQKQNLKEAYDVVESINGN</sequence>
<dbReference type="AlphaFoldDB" id="A0A4V6M979"/>
<name>A0A4V6M979_PLACU</name>
<keyword evidence="1" id="KW-0175">Coiled coil</keyword>
<evidence type="ECO:0000256" key="2">
    <source>
        <dbReference type="SAM" id="MobiDB-lite"/>
    </source>
</evidence>
<feature type="region of interest" description="Disordered" evidence="2">
    <location>
        <begin position="64"/>
        <end position="97"/>
    </location>
</feature>
<reference evidence="3 4" key="1">
    <citation type="journal article" date="2014" name="BMC Biol.">
        <title>A comprehensive evaluation of rodent malaria parasite genomes and gene expression.</title>
        <authorList>
            <person name="Otto T.D."/>
            <person name="Bohme U."/>
            <person name="Jackson A.P."/>
            <person name="Hunt M."/>
            <person name="Franke-Fayard B."/>
            <person name="Hoeijmakers W.A."/>
            <person name="Religa A.A."/>
            <person name="Robertson L."/>
            <person name="Sanders M."/>
            <person name="Ogun S.A."/>
            <person name="Cunningham D."/>
            <person name="Erhart A."/>
            <person name="Billker O."/>
            <person name="Khan S.M."/>
            <person name="Stunnenberg H.G."/>
            <person name="Langhorne J."/>
            <person name="Holder A.A."/>
            <person name="Waters A.P."/>
            <person name="Newbold C.I."/>
            <person name="Pain A."/>
            <person name="Berriman M."/>
            <person name="Janse C.J."/>
        </authorList>
    </citation>
    <scope>NUCLEOTIDE SEQUENCE [LARGE SCALE GENOMIC DNA]</scope>
    <source>
        <strain evidence="3 4">AS</strain>
    </source>
</reference>
<evidence type="ECO:0000313" key="4">
    <source>
        <dbReference type="Proteomes" id="UP000071118"/>
    </source>
</evidence>
<dbReference type="RefSeq" id="XP_016653794.1">
    <property type="nucleotide sequence ID" value="XM_016797887.1"/>
</dbReference>
<dbReference type="EMBL" id="LK022885">
    <property type="protein sequence ID" value="VTZ68407.1"/>
    <property type="molecule type" value="Genomic_DNA"/>
</dbReference>
<feature type="compositionally biased region" description="Basic and acidic residues" evidence="2">
    <location>
        <begin position="210"/>
        <end position="221"/>
    </location>
</feature>
<feature type="compositionally biased region" description="Low complexity" evidence="2">
    <location>
        <begin position="192"/>
        <end position="208"/>
    </location>
</feature>
<dbReference type="KEGG" id="pcb:PCHAS_0819900"/>